<feature type="compositionally biased region" description="Basic and acidic residues" evidence="1">
    <location>
        <begin position="289"/>
        <end position="298"/>
    </location>
</feature>
<keyword evidence="3" id="KW-1185">Reference proteome</keyword>
<feature type="compositionally biased region" description="Low complexity" evidence="1">
    <location>
        <begin position="471"/>
        <end position="481"/>
    </location>
</feature>
<dbReference type="AlphaFoldDB" id="A0A8K0JFR5"/>
<dbReference type="Proteomes" id="UP000812966">
    <property type="component" value="Unassembled WGS sequence"/>
</dbReference>
<proteinExistence type="predicted"/>
<feature type="compositionally biased region" description="Basic residues" evidence="1">
    <location>
        <begin position="344"/>
        <end position="353"/>
    </location>
</feature>
<feature type="region of interest" description="Disordered" evidence="1">
    <location>
        <begin position="154"/>
        <end position="177"/>
    </location>
</feature>
<evidence type="ECO:0000313" key="2">
    <source>
        <dbReference type="EMBL" id="KAG7527342.1"/>
    </source>
</evidence>
<name>A0A8K0JFR5_9TREE</name>
<dbReference type="EMBL" id="JABELV010000320">
    <property type="protein sequence ID" value="KAG7527342.1"/>
    <property type="molecule type" value="Genomic_DNA"/>
</dbReference>
<accession>A0A8K0JFR5</accession>
<feature type="compositionally biased region" description="Acidic residues" evidence="1">
    <location>
        <begin position="331"/>
        <end position="340"/>
    </location>
</feature>
<reference evidence="2" key="1">
    <citation type="submission" date="2020-04" db="EMBL/GenBank/DDBJ databases">
        <title>Analysis of mating type loci in Filobasidium floriforme.</title>
        <authorList>
            <person name="Nowrousian M."/>
        </authorList>
    </citation>
    <scope>NUCLEOTIDE SEQUENCE</scope>
    <source>
        <strain evidence="2">CBS 6242</strain>
    </source>
</reference>
<evidence type="ECO:0000256" key="1">
    <source>
        <dbReference type="SAM" id="MobiDB-lite"/>
    </source>
</evidence>
<organism evidence="2 3">
    <name type="scientific">Filobasidium floriforme</name>
    <dbReference type="NCBI Taxonomy" id="5210"/>
    <lineage>
        <taxon>Eukaryota</taxon>
        <taxon>Fungi</taxon>
        <taxon>Dikarya</taxon>
        <taxon>Basidiomycota</taxon>
        <taxon>Agaricomycotina</taxon>
        <taxon>Tremellomycetes</taxon>
        <taxon>Filobasidiales</taxon>
        <taxon>Filobasidiaceae</taxon>
        <taxon>Filobasidium</taxon>
    </lineage>
</organism>
<protein>
    <submittedName>
        <fullName evidence="2">Uncharacterized protein</fullName>
    </submittedName>
</protein>
<comment type="caution">
    <text evidence="2">The sequence shown here is derived from an EMBL/GenBank/DDBJ whole genome shotgun (WGS) entry which is preliminary data.</text>
</comment>
<evidence type="ECO:0000313" key="3">
    <source>
        <dbReference type="Proteomes" id="UP000812966"/>
    </source>
</evidence>
<gene>
    <name evidence="2" type="ORF">FFLO_07031</name>
</gene>
<feature type="region of interest" description="Disordered" evidence="1">
    <location>
        <begin position="266"/>
        <end position="298"/>
    </location>
</feature>
<feature type="region of interest" description="Disordered" evidence="1">
    <location>
        <begin position="315"/>
        <end position="359"/>
    </location>
</feature>
<feature type="compositionally biased region" description="Pro residues" evidence="1">
    <location>
        <begin position="168"/>
        <end position="177"/>
    </location>
</feature>
<feature type="compositionally biased region" description="Pro residues" evidence="1">
    <location>
        <begin position="482"/>
        <end position="500"/>
    </location>
</feature>
<sequence length="552" mass="60463">MADTTYELQLLVAEHVETVQLPARRFLAQSPDERDPGQIPAYLHALDDLGHWLNSNVKGKLPLDVSRNHIQGSIALRDEIHACYQALLRQPTSFINRAPMQPLERGGYVLDVDTDALEQLTKAGFTDTEIGQHLGCSRSTVIRRRRMIQPITKRQAKHLTSSHATMPTSPPQPPALPSCPADRLFPDWLEEQTQEVRDAYYLASQAVRNKAVMKAAKERLEAANLEKKKRDNDMLAVGEQLSEWVNDAGFRGLMKTTLAAWERKHPNLANLPKTPDNKNAELPDTSAGKGKERASDDPLAELNERLKALETEKANLSKRVGKKVEKRARDESDEEEDDIEVVSHTRKSPRKGKATSARGRGGAFVLPATIQPGFAPTAWKKAEPVQPNQKRICMLISPYLTVTESVGAFERPQGCQGLGRPSVPAHVCVFKEGEPGCCVRCIWRNRDDECNFAVEVPKVKERKPDIATLETTAEASTSTTAPPAPPANPAPPAPPAPNPYLPATWQQYAWPTYFGGQPPAGAPFPFGIDVGAGSGNTISDIGCCTVGVPSSA</sequence>
<feature type="region of interest" description="Disordered" evidence="1">
    <location>
        <begin position="471"/>
        <end position="500"/>
    </location>
</feature>